<evidence type="ECO:0000256" key="2">
    <source>
        <dbReference type="SAM" id="SignalP"/>
    </source>
</evidence>
<gene>
    <name evidence="3" type="ORF">JCM19237_5822</name>
</gene>
<comment type="caution">
    <text evidence="3">The sequence shown here is derived from an EMBL/GenBank/DDBJ whole genome shotgun (WGS) entry which is preliminary data.</text>
</comment>
<name>A0A090QM94_9GAMM</name>
<dbReference type="Proteomes" id="UP000029227">
    <property type="component" value="Unassembled WGS sequence"/>
</dbReference>
<feature type="chain" id="PRO_5001861885" evidence="2">
    <location>
        <begin position="30"/>
        <end position="58"/>
    </location>
</feature>
<evidence type="ECO:0000313" key="3">
    <source>
        <dbReference type="EMBL" id="GAL02929.1"/>
    </source>
</evidence>
<dbReference type="EMBL" id="BBMN01000001">
    <property type="protein sequence ID" value="GAL02929.1"/>
    <property type="molecule type" value="Genomic_DNA"/>
</dbReference>
<dbReference type="AlphaFoldDB" id="A0A090QM94"/>
<feature type="signal peptide" evidence="2">
    <location>
        <begin position="1"/>
        <end position="29"/>
    </location>
</feature>
<feature type="region of interest" description="Disordered" evidence="1">
    <location>
        <begin position="29"/>
        <end position="58"/>
    </location>
</feature>
<evidence type="ECO:0000313" key="4">
    <source>
        <dbReference type="Proteomes" id="UP000029227"/>
    </source>
</evidence>
<keyword evidence="2" id="KW-0732">Signal</keyword>
<feature type="compositionally biased region" description="Basic and acidic residues" evidence="1">
    <location>
        <begin position="48"/>
        <end position="58"/>
    </location>
</feature>
<accession>A0A090QM94</accession>
<sequence>MLMLNTFLRTLVCLLVFLLLMLAPLQADAAKKDKGKTVQKGTKQNYGHSKENAFPLHD</sequence>
<organism evidence="3 4">
    <name type="scientific">Photobacterium aphoticum</name>
    <dbReference type="NCBI Taxonomy" id="754436"/>
    <lineage>
        <taxon>Bacteria</taxon>
        <taxon>Pseudomonadati</taxon>
        <taxon>Pseudomonadota</taxon>
        <taxon>Gammaproteobacteria</taxon>
        <taxon>Vibrionales</taxon>
        <taxon>Vibrionaceae</taxon>
        <taxon>Photobacterium</taxon>
    </lineage>
</organism>
<evidence type="ECO:0000256" key="1">
    <source>
        <dbReference type="SAM" id="MobiDB-lite"/>
    </source>
</evidence>
<protein>
    <submittedName>
        <fullName evidence="3">Uncharacterized protein</fullName>
    </submittedName>
</protein>
<proteinExistence type="predicted"/>
<reference evidence="3 4" key="1">
    <citation type="journal article" date="2014" name="Genome Announc.">
        <title>Draft Genome Sequences of Two Vibrionaceae Species, Vibrio ponticus C121 and Photobacterium aphoticum C119, Isolated as Coral Reef Microbiota.</title>
        <authorList>
            <person name="Al-saari N."/>
            <person name="Meirelles P.M."/>
            <person name="Mino S."/>
            <person name="Suda W."/>
            <person name="Oshima K."/>
            <person name="Hattori M."/>
            <person name="Ohkuma M."/>
            <person name="Thompson F.L."/>
            <person name="Gomez-Gil B."/>
            <person name="Sawabe T."/>
            <person name="Sawabe T."/>
        </authorList>
    </citation>
    <scope>NUCLEOTIDE SEQUENCE [LARGE SCALE GENOMIC DNA]</scope>
    <source>
        <strain evidence="3 4">JCM 19237</strain>
    </source>
</reference>
<dbReference type="STRING" id="754436.JCM19237_5822"/>